<evidence type="ECO:0000313" key="3">
    <source>
        <dbReference type="EMBL" id="KAK0494712.1"/>
    </source>
</evidence>
<feature type="chain" id="PRO_5041305766" evidence="2">
    <location>
        <begin position="23"/>
        <end position="240"/>
    </location>
</feature>
<accession>A0AA39ULV7</accession>
<comment type="caution">
    <text evidence="3">The sequence shown here is derived from an EMBL/GenBank/DDBJ whole genome shotgun (WGS) entry which is preliminary data.</text>
</comment>
<dbReference type="EMBL" id="JAUEPU010000020">
    <property type="protein sequence ID" value="KAK0494712.1"/>
    <property type="molecule type" value="Genomic_DNA"/>
</dbReference>
<gene>
    <name evidence="3" type="ORF">EDD18DRAFT_1107197</name>
</gene>
<protein>
    <submittedName>
        <fullName evidence="3">Uncharacterized protein</fullName>
    </submittedName>
</protein>
<proteinExistence type="predicted"/>
<keyword evidence="2" id="KW-0732">Signal</keyword>
<keyword evidence="4" id="KW-1185">Reference proteome</keyword>
<evidence type="ECO:0000256" key="1">
    <source>
        <dbReference type="SAM" id="MobiDB-lite"/>
    </source>
</evidence>
<dbReference type="Proteomes" id="UP001175228">
    <property type="component" value="Unassembled WGS sequence"/>
</dbReference>
<evidence type="ECO:0000313" key="4">
    <source>
        <dbReference type="Proteomes" id="UP001175228"/>
    </source>
</evidence>
<reference evidence="3" key="1">
    <citation type="submission" date="2023-06" db="EMBL/GenBank/DDBJ databases">
        <authorList>
            <consortium name="Lawrence Berkeley National Laboratory"/>
            <person name="Ahrendt S."/>
            <person name="Sahu N."/>
            <person name="Indic B."/>
            <person name="Wong-Bajracharya J."/>
            <person name="Merenyi Z."/>
            <person name="Ke H.-M."/>
            <person name="Monk M."/>
            <person name="Kocsube S."/>
            <person name="Drula E."/>
            <person name="Lipzen A."/>
            <person name="Balint B."/>
            <person name="Henrissat B."/>
            <person name="Andreopoulos B."/>
            <person name="Martin F.M."/>
            <person name="Harder C.B."/>
            <person name="Rigling D."/>
            <person name="Ford K.L."/>
            <person name="Foster G.D."/>
            <person name="Pangilinan J."/>
            <person name="Papanicolaou A."/>
            <person name="Barry K."/>
            <person name="LaButti K."/>
            <person name="Viragh M."/>
            <person name="Koriabine M."/>
            <person name="Yan M."/>
            <person name="Riley R."/>
            <person name="Champramary S."/>
            <person name="Plett K.L."/>
            <person name="Tsai I.J."/>
            <person name="Slot J."/>
            <person name="Sipos G."/>
            <person name="Plett J."/>
            <person name="Nagy L.G."/>
            <person name="Grigoriev I.V."/>
        </authorList>
    </citation>
    <scope>NUCLEOTIDE SEQUENCE</scope>
    <source>
        <strain evidence="3">HWK02</strain>
    </source>
</reference>
<organism evidence="3 4">
    <name type="scientific">Armillaria luteobubalina</name>
    <dbReference type="NCBI Taxonomy" id="153913"/>
    <lineage>
        <taxon>Eukaryota</taxon>
        <taxon>Fungi</taxon>
        <taxon>Dikarya</taxon>
        <taxon>Basidiomycota</taxon>
        <taxon>Agaricomycotina</taxon>
        <taxon>Agaricomycetes</taxon>
        <taxon>Agaricomycetidae</taxon>
        <taxon>Agaricales</taxon>
        <taxon>Marasmiineae</taxon>
        <taxon>Physalacriaceae</taxon>
        <taxon>Armillaria</taxon>
    </lineage>
</organism>
<sequence>MSLAGLPLLLLLKLTIAALTAGDTTWLAQSSVNEASTSIVSNPPNQSLPPQAEIPPSIVQVILALLGPRASVHLSISVLHTEALGLRVPISTTAQVESDLPVAMSNDQNVGTRGWSGVCGGGLDEDLEECTSTHGTFCSTTPMFRLEASYILAIELVHGTQSYHRILIHRTWQLVAHGGSSVEGHAEGGLLTVQMEGWRAVWLCRGGDGGGSRREWRSTGSRRGGDGHVAVWEGDSGWRS</sequence>
<feature type="region of interest" description="Disordered" evidence="1">
    <location>
        <begin position="207"/>
        <end position="228"/>
    </location>
</feature>
<evidence type="ECO:0000256" key="2">
    <source>
        <dbReference type="SAM" id="SignalP"/>
    </source>
</evidence>
<name>A0AA39ULV7_9AGAR</name>
<feature type="signal peptide" evidence="2">
    <location>
        <begin position="1"/>
        <end position="22"/>
    </location>
</feature>
<dbReference type="AlphaFoldDB" id="A0AA39ULV7"/>